<keyword evidence="2" id="KW-1185">Reference proteome</keyword>
<dbReference type="EMBL" id="CP051480">
    <property type="protein sequence ID" value="QJG66192.1"/>
    <property type="molecule type" value="Genomic_DNA"/>
</dbReference>
<dbReference type="RefSeq" id="WP_169580016.1">
    <property type="nucleotide sequence ID" value="NZ_CP051480.1"/>
</dbReference>
<organism evidence="1 2">
    <name type="scientific">Mycoplasma phocoeninasale</name>
    <dbReference type="NCBI Taxonomy" id="2726117"/>
    <lineage>
        <taxon>Bacteria</taxon>
        <taxon>Bacillati</taxon>
        <taxon>Mycoplasmatota</taxon>
        <taxon>Mollicutes</taxon>
        <taxon>Mycoplasmataceae</taxon>
        <taxon>Mycoplasma</taxon>
    </lineage>
</organism>
<accession>A0A858U1A9</accession>
<proteinExistence type="predicted"/>
<reference evidence="1 2" key="1">
    <citation type="submission" date="2020-04" db="EMBL/GenBank/DDBJ databases">
        <title>Novel Mycoplasma species detected in Phocoena phocoena (harbor porpoise) from the USA.</title>
        <authorList>
            <person name="Volokhov D.V."/>
        </authorList>
    </citation>
    <scope>NUCLEOTIDE SEQUENCE [LARGE SCALE GENOMIC DNA]</scope>
    <source>
        <strain evidence="1 2">C264-NAS</strain>
    </source>
</reference>
<dbReference type="AlphaFoldDB" id="A0A858U1A9"/>
<dbReference type="Proteomes" id="UP000501728">
    <property type="component" value="Chromosome"/>
</dbReference>
<sequence length="179" mass="21815">MIIKQRNEVFFSLYNEIITSINSSSDILEHEISLTKKWKNFQNIEESFEDIQDKLLNERQLVEKLMHLTNKIIWCLQMVSQLHQYPQSPNNPEYRDEEDDKFFKTKSLEIDKIIEFFNKNSLESAHRHLNNVINRNDDYLLSWNQYAIIINNFMNWFIWGIIPNKIKNICKEIFDRQYY</sequence>
<evidence type="ECO:0000313" key="1">
    <source>
        <dbReference type="EMBL" id="QJG66192.1"/>
    </source>
</evidence>
<dbReference type="KEGG" id="mphn:HGG64_00445"/>
<evidence type="ECO:0000313" key="2">
    <source>
        <dbReference type="Proteomes" id="UP000501728"/>
    </source>
</evidence>
<gene>
    <name evidence="1" type="ORF">HGG64_00445</name>
</gene>
<name>A0A858U1A9_9MOLU</name>
<protein>
    <submittedName>
        <fullName evidence="1">Uncharacterized protein</fullName>
    </submittedName>
</protein>